<keyword evidence="1" id="KW-1133">Transmembrane helix</keyword>
<proteinExistence type="predicted"/>
<dbReference type="Proteomes" id="UP001628156">
    <property type="component" value="Unassembled WGS sequence"/>
</dbReference>
<organism evidence="2 3">
    <name type="scientific">Entamoeba nuttalli</name>
    <dbReference type="NCBI Taxonomy" id="412467"/>
    <lineage>
        <taxon>Eukaryota</taxon>
        <taxon>Amoebozoa</taxon>
        <taxon>Evosea</taxon>
        <taxon>Archamoebae</taxon>
        <taxon>Mastigamoebida</taxon>
        <taxon>Entamoebidae</taxon>
        <taxon>Entamoeba</taxon>
    </lineage>
</organism>
<keyword evidence="3" id="KW-1185">Reference proteome</keyword>
<name>A0ABQ0DFK1_9EUKA</name>
<reference evidence="2 3" key="1">
    <citation type="journal article" date="2019" name="PLoS Negl. Trop. Dis.">
        <title>Whole genome sequencing of Entamoeba nuttalli reveals mammalian host-related molecular signatures and a novel octapeptide-repeat surface protein.</title>
        <authorList>
            <person name="Tanaka M."/>
            <person name="Makiuchi T."/>
            <person name="Komiyama T."/>
            <person name="Shiina T."/>
            <person name="Osaki K."/>
            <person name="Tachibana H."/>
        </authorList>
    </citation>
    <scope>NUCLEOTIDE SEQUENCE [LARGE SCALE GENOMIC DNA]</scope>
    <source>
        <strain evidence="2 3">P19-061405</strain>
    </source>
</reference>
<evidence type="ECO:0000313" key="2">
    <source>
        <dbReference type="EMBL" id="GAB1221634.1"/>
    </source>
</evidence>
<keyword evidence="1" id="KW-0472">Membrane</keyword>
<comment type="caution">
    <text evidence="2">The sequence shown here is derived from an EMBL/GenBank/DDBJ whole genome shotgun (WGS) entry which is preliminary data.</text>
</comment>
<feature type="transmembrane region" description="Helical" evidence="1">
    <location>
        <begin position="12"/>
        <end position="34"/>
    </location>
</feature>
<dbReference type="EMBL" id="BAAFRS010000083">
    <property type="protein sequence ID" value="GAB1221634.1"/>
    <property type="molecule type" value="Genomic_DNA"/>
</dbReference>
<keyword evidence="1" id="KW-0812">Transmembrane</keyword>
<protein>
    <submittedName>
        <fullName evidence="2">Uncharacterized protein</fullName>
    </submittedName>
</protein>
<sequence length="53" mass="5903">MSESPQEGSPIWVICLVCGLVLSVAVIIEVVHYTKLYIAEKKTKKVESPMLKN</sequence>
<accession>A0ABQ0DFK1</accession>
<gene>
    <name evidence="2" type="ORF">ENUP19_0083G0005</name>
</gene>
<evidence type="ECO:0000256" key="1">
    <source>
        <dbReference type="SAM" id="Phobius"/>
    </source>
</evidence>
<evidence type="ECO:0000313" key="3">
    <source>
        <dbReference type="Proteomes" id="UP001628156"/>
    </source>
</evidence>